<accession>A0A0R1MGL7</accession>
<keyword evidence="3" id="KW-1185">Reference proteome</keyword>
<dbReference type="EMBL" id="AZDX01000010">
    <property type="protein sequence ID" value="KRL07100.1"/>
    <property type="molecule type" value="Genomic_DNA"/>
</dbReference>
<dbReference type="GeneID" id="98310775"/>
<feature type="transmembrane region" description="Helical" evidence="1">
    <location>
        <begin position="138"/>
        <end position="162"/>
    </location>
</feature>
<evidence type="ECO:0000313" key="2">
    <source>
        <dbReference type="EMBL" id="KRL07100.1"/>
    </source>
</evidence>
<feature type="transmembrane region" description="Helical" evidence="1">
    <location>
        <begin position="223"/>
        <end position="240"/>
    </location>
</feature>
<feature type="transmembrane region" description="Helical" evidence="1">
    <location>
        <begin position="114"/>
        <end position="132"/>
    </location>
</feature>
<name>A0A0R1MGL7_9LACO</name>
<dbReference type="PATRIC" id="fig|1423759.3.peg.224"/>
<protein>
    <recommendedName>
        <fullName evidence="4">Glycosyltransferase RgtA/B/C/D-like domain-containing protein</fullName>
    </recommendedName>
</protein>
<feature type="transmembrane region" description="Helical" evidence="1">
    <location>
        <begin position="465"/>
        <end position="485"/>
    </location>
</feature>
<sequence length="564" mass="65942">MNVFYQFLRKKWLLFLFLFFIIIRIIIALRIPLFAQGNAGADDYLYIVYAKSLLAGHWLGSFNSLTLVKSISFSLFLVINYALGIPYRLALILYYLFSVTVLSYSIYKVSQKKVLSYILFIFLLYSPIMLHQENIQKIYRGGVLISSTILVIGAFIGLYASIRERKIKIIFWSILSSISLPFFYYLKEDSIWLMPFVVILSISSIITVIISKSQNFKDLSLHLLLIVLPIFSLTMVSLFYKNMNYKYYDEYTITDRSGTYYKDFLHDLLVIQESEKYQSNIWISKSAVDKAENYSPTLRKFSDQLNNSFTNYSTGQRIEYPGDMIFWKFRDTFSTLYLHKNGIYANNFYKKVHNELLHAFNTGKLKKSNRFYLSQVSQGLRFSDILWFKNHTANYFNTMISYKYNKLSVNEATGSFNQLLNMSELTHSTIIWPGTINTFFSKKSAIFVSFIQTHITKFYQSISKIVFIIGSIGILLLLLQILLQLLNKNYHLLPLLIVIFSMLPSAFALFIGVEWFSRFLSIKKFYDYISCAIPIMQTLEIIGCFFTFTFIINFFRGKKVKDLE</sequence>
<keyword evidence="1" id="KW-1133">Transmembrane helix</keyword>
<keyword evidence="1" id="KW-0472">Membrane</keyword>
<feature type="transmembrane region" description="Helical" evidence="1">
    <location>
        <begin position="169"/>
        <end position="186"/>
    </location>
</feature>
<evidence type="ECO:0000256" key="1">
    <source>
        <dbReference type="SAM" id="Phobius"/>
    </source>
</evidence>
<dbReference type="RefSeq" id="WP_233419142.1">
    <property type="nucleotide sequence ID" value="NZ_AZDX01000010.1"/>
</dbReference>
<gene>
    <name evidence="2" type="ORF">FC92_GL000218</name>
</gene>
<feature type="transmembrane region" description="Helical" evidence="1">
    <location>
        <begin position="533"/>
        <end position="555"/>
    </location>
</feature>
<feature type="transmembrane region" description="Helical" evidence="1">
    <location>
        <begin position="192"/>
        <end position="211"/>
    </location>
</feature>
<feature type="transmembrane region" description="Helical" evidence="1">
    <location>
        <begin position="492"/>
        <end position="513"/>
    </location>
</feature>
<feature type="transmembrane region" description="Helical" evidence="1">
    <location>
        <begin position="12"/>
        <end position="32"/>
    </location>
</feature>
<feature type="transmembrane region" description="Helical" evidence="1">
    <location>
        <begin position="89"/>
        <end position="107"/>
    </location>
</feature>
<evidence type="ECO:0008006" key="4">
    <source>
        <dbReference type="Google" id="ProtNLM"/>
    </source>
</evidence>
<dbReference type="AlphaFoldDB" id="A0A0R1MGL7"/>
<proteinExistence type="predicted"/>
<dbReference type="Proteomes" id="UP000051448">
    <property type="component" value="Unassembled WGS sequence"/>
</dbReference>
<organism evidence="2 3">
    <name type="scientific">Liquorilactobacillus hordei DSM 19519</name>
    <dbReference type="NCBI Taxonomy" id="1423759"/>
    <lineage>
        <taxon>Bacteria</taxon>
        <taxon>Bacillati</taxon>
        <taxon>Bacillota</taxon>
        <taxon>Bacilli</taxon>
        <taxon>Lactobacillales</taxon>
        <taxon>Lactobacillaceae</taxon>
        <taxon>Liquorilactobacillus</taxon>
    </lineage>
</organism>
<comment type="caution">
    <text evidence="2">The sequence shown here is derived from an EMBL/GenBank/DDBJ whole genome shotgun (WGS) entry which is preliminary data.</text>
</comment>
<evidence type="ECO:0000313" key="3">
    <source>
        <dbReference type="Proteomes" id="UP000051448"/>
    </source>
</evidence>
<reference evidence="2 3" key="1">
    <citation type="journal article" date="2015" name="Genome Announc.">
        <title>Expanding the biotechnology potential of lactobacilli through comparative genomics of 213 strains and associated genera.</title>
        <authorList>
            <person name="Sun Z."/>
            <person name="Harris H.M."/>
            <person name="McCann A."/>
            <person name="Guo C."/>
            <person name="Argimon S."/>
            <person name="Zhang W."/>
            <person name="Yang X."/>
            <person name="Jeffery I.B."/>
            <person name="Cooney J.C."/>
            <person name="Kagawa T.F."/>
            <person name="Liu W."/>
            <person name="Song Y."/>
            <person name="Salvetti E."/>
            <person name="Wrobel A."/>
            <person name="Rasinkangas P."/>
            <person name="Parkhill J."/>
            <person name="Rea M.C."/>
            <person name="O'Sullivan O."/>
            <person name="Ritari J."/>
            <person name="Douillard F.P."/>
            <person name="Paul Ross R."/>
            <person name="Yang R."/>
            <person name="Briner A.E."/>
            <person name="Felis G.E."/>
            <person name="de Vos W.M."/>
            <person name="Barrangou R."/>
            <person name="Klaenhammer T.R."/>
            <person name="Caufield P.W."/>
            <person name="Cui Y."/>
            <person name="Zhang H."/>
            <person name="O'Toole P.W."/>
        </authorList>
    </citation>
    <scope>NUCLEOTIDE SEQUENCE [LARGE SCALE GENOMIC DNA]</scope>
    <source>
        <strain evidence="2 3">DSM 19519</strain>
    </source>
</reference>
<keyword evidence="1" id="KW-0812">Transmembrane</keyword>